<keyword evidence="3" id="KW-1185">Reference proteome</keyword>
<feature type="region of interest" description="Disordered" evidence="2">
    <location>
        <begin position="46"/>
        <end position="90"/>
    </location>
</feature>
<name>A0A1I8JLS9_9PLAT</name>
<proteinExistence type="predicted"/>
<keyword evidence="1" id="KW-0175">Coiled coil</keyword>
<dbReference type="WBParaSite" id="maker-uti_cns_0048951-snap-gene-0.7-mRNA-1">
    <property type="protein sequence ID" value="maker-uti_cns_0048951-snap-gene-0.7-mRNA-1"/>
    <property type="gene ID" value="maker-uti_cns_0048951-snap-gene-0.7"/>
</dbReference>
<accession>A0A1I8JLS9</accession>
<reference evidence="4" key="1">
    <citation type="submission" date="2016-11" db="UniProtKB">
        <authorList>
            <consortium name="WormBaseParasite"/>
        </authorList>
    </citation>
    <scope>IDENTIFICATION</scope>
</reference>
<evidence type="ECO:0000313" key="3">
    <source>
        <dbReference type="Proteomes" id="UP000095280"/>
    </source>
</evidence>
<organism evidence="3 4">
    <name type="scientific">Macrostomum lignano</name>
    <dbReference type="NCBI Taxonomy" id="282301"/>
    <lineage>
        <taxon>Eukaryota</taxon>
        <taxon>Metazoa</taxon>
        <taxon>Spiralia</taxon>
        <taxon>Lophotrochozoa</taxon>
        <taxon>Platyhelminthes</taxon>
        <taxon>Rhabditophora</taxon>
        <taxon>Macrostomorpha</taxon>
        <taxon>Macrostomida</taxon>
        <taxon>Macrostomidae</taxon>
        <taxon>Macrostomum</taxon>
    </lineage>
</organism>
<feature type="coiled-coil region" evidence="1">
    <location>
        <begin position="130"/>
        <end position="225"/>
    </location>
</feature>
<evidence type="ECO:0000313" key="4">
    <source>
        <dbReference type="WBParaSite" id="maker-uti_cns_0048951-snap-gene-0.7-mRNA-1"/>
    </source>
</evidence>
<sequence length="536" mass="61143">LNSMAEQLKDSVPIKEHVELQAEADELRGEVKKLRDWVDELTGRLRPRKRLRRSRGDTLDDSVDAPNEGEASTVHQDEAASCGGGGGRKSATMLEEHRDITVATRRSKPTETEEEAEWLVVNKVQASAFNDVVEALKQNFEDKLIKLEKKHNQDLVLRLQAAKLLYDKKAEEMRLKNLALQEANERKDATIGILRLDVESLKQARDELEEKLRLLNEQLDQIDTTMLDDLSETIRNRVNSLVRARLAQLHALDRAKLLREFSQHKERLLLLAAENENRPTADVGTQTGEDSHLQPRDPQVLQQATHALSRIPKLRWLAKLPQDESKLLVETVCDRLQALKKQRPSDTERKQILEATELLSSLPELHWLQEMPEAQRVTLTANVCDNLQQLKNSGDLRSTDFGEASTTDEQQTVLEATQLFSRIPELQWIQEEVPPEERSRLAAAVCDSLQSFRTAASEISAEDLEKLQEASRVLSEVPELQWLKSLSQSEQVDLIAAFSKKMQQLIKDPQLRAKLKIRKNFRKQPECWAKFLSFSG</sequence>
<evidence type="ECO:0000256" key="1">
    <source>
        <dbReference type="SAM" id="Coils"/>
    </source>
</evidence>
<dbReference type="Proteomes" id="UP000095280">
    <property type="component" value="Unplaced"/>
</dbReference>
<evidence type="ECO:0000256" key="2">
    <source>
        <dbReference type="SAM" id="MobiDB-lite"/>
    </source>
</evidence>
<protein>
    <submittedName>
        <fullName evidence="4">DUF4201 domain-containing protein</fullName>
    </submittedName>
</protein>
<dbReference type="AlphaFoldDB" id="A0A1I8JLS9"/>